<proteinExistence type="predicted"/>
<organism evidence="1 2">
    <name type="scientific">Cherax quadricarinatus</name>
    <name type="common">Australian red claw crayfish</name>
    <dbReference type="NCBI Taxonomy" id="27406"/>
    <lineage>
        <taxon>Eukaryota</taxon>
        <taxon>Metazoa</taxon>
        <taxon>Ecdysozoa</taxon>
        <taxon>Arthropoda</taxon>
        <taxon>Crustacea</taxon>
        <taxon>Multicrustacea</taxon>
        <taxon>Malacostraca</taxon>
        <taxon>Eumalacostraca</taxon>
        <taxon>Eucarida</taxon>
        <taxon>Decapoda</taxon>
        <taxon>Pleocyemata</taxon>
        <taxon>Astacidea</taxon>
        <taxon>Parastacoidea</taxon>
        <taxon>Parastacidae</taxon>
        <taxon>Cherax</taxon>
    </lineage>
</organism>
<comment type="caution">
    <text evidence="1">The sequence shown here is derived from an EMBL/GenBank/DDBJ whole genome shotgun (WGS) entry which is preliminary data.</text>
</comment>
<dbReference type="EMBL" id="JARKIK010000004">
    <property type="protein sequence ID" value="KAK8752332.1"/>
    <property type="molecule type" value="Genomic_DNA"/>
</dbReference>
<sequence length="229" mass="25584">AWVAGGHEGVVMTCGDQLTHDLKVINPSSGTVDPHYLGEKGDSSQTEQPKAHGFISLTFTTALCKNIHSCWNTLIQKHLSENRSLPMDNTSDHYLSEVDIRVQPFDCVCYPASLQIFATVYEPWLQLQVPKQLLNTGRIIAKEPVGMGINNHTLPLVYLHTENIRLLFPARDTSSEDTSIHNMFLVQLDSILITPQVDNPLSRIMIRSDIFHMAERARILGVPGSQVED</sequence>
<dbReference type="AlphaFoldDB" id="A0AAW0Y8N4"/>
<evidence type="ECO:0000313" key="2">
    <source>
        <dbReference type="Proteomes" id="UP001445076"/>
    </source>
</evidence>
<dbReference type="Proteomes" id="UP001445076">
    <property type="component" value="Unassembled WGS sequence"/>
</dbReference>
<feature type="non-terminal residue" evidence="1">
    <location>
        <position position="229"/>
    </location>
</feature>
<dbReference type="PANTHER" id="PTHR12517:SF0">
    <property type="entry name" value="INTERMEMBRANE LIPID TRANSFER PROTEIN VPS13B"/>
    <property type="match status" value="1"/>
</dbReference>
<evidence type="ECO:0000313" key="1">
    <source>
        <dbReference type="EMBL" id="KAK8752332.1"/>
    </source>
</evidence>
<accession>A0AAW0Y8N4</accession>
<keyword evidence="2" id="KW-1185">Reference proteome</keyword>
<reference evidence="1 2" key="1">
    <citation type="journal article" date="2024" name="BMC Genomics">
        <title>Genome assembly of redclaw crayfish (Cherax quadricarinatus) provides insights into its immune adaptation and hypoxia tolerance.</title>
        <authorList>
            <person name="Liu Z."/>
            <person name="Zheng J."/>
            <person name="Li H."/>
            <person name="Fang K."/>
            <person name="Wang S."/>
            <person name="He J."/>
            <person name="Zhou D."/>
            <person name="Weng S."/>
            <person name="Chi M."/>
            <person name="Gu Z."/>
            <person name="He J."/>
            <person name="Li F."/>
            <person name="Wang M."/>
        </authorList>
    </citation>
    <scope>NUCLEOTIDE SEQUENCE [LARGE SCALE GENOMIC DNA]</scope>
    <source>
        <strain evidence="1">ZL_2023a</strain>
    </source>
</reference>
<dbReference type="PANTHER" id="PTHR12517">
    <property type="entry name" value="VACUOLAR PROTEIN SORTING-ASSOCIATED PROTEIN 13B"/>
    <property type="match status" value="1"/>
</dbReference>
<protein>
    <submittedName>
        <fullName evidence="1">Uncharacterized protein</fullName>
    </submittedName>
</protein>
<name>A0AAW0Y8N4_CHEQU</name>
<gene>
    <name evidence="1" type="ORF">OTU49_004895</name>
</gene>
<dbReference type="InterPro" id="IPR039782">
    <property type="entry name" value="VPS13B"/>
</dbReference>
<feature type="non-terminal residue" evidence="1">
    <location>
        <position position="1"/>
    </location>
</feature>